<dbReference type="PANTHER" id="PTHR30146">
    <property type="entry name" value="LACI-RELATED TRANSCRIPTIONAL REPRESSOR"/>
    <property type="match status" value="1"/>
</dbReference>
<proteinExistence type="predicted"/>
<dbReference type="GO" id="GO:0000976">
    <property type="term" value="F:transcription cis-regulatory region binding"/>
    <property type="evidence" value="ECO:0007669"/>
    <property type="project" value="TreeGrafter"/>
</dbReference>
<dbReference type="AlphaFoldDB" id="A0A9D1CJN3"/>
<accession>A0A9D1CJN3</accession>
<organism evidence="5 6">
    <name type="scientific">Candidatus Avichristensenella intestinipullorum</name>
    <dbReference type="NCBI Taxonomy" id="2840693"/>
    <lineage>
        <taxon>Bacteria</taxon>
        <taxon>Bacillati</taxon>
        <taxon>Bacillota</taxon>
        <taxon>Clostridia</taxon>
        <taxon>Candidatus Avichristensenella</taxon>
    </lineage>
</organism>
<dbReference type="InterPro" id="IPR046335">
    <property type="entry name" value="LacI/GalR-like_sensor"/>
</dbReference>
<comment type="caution">
    <text evidence="5">The sequence shown here is derived from an EMBL/GenBank/DDBJ whole genome shotgun (WGS) entry which is preliminary data.</text>
</comment>
<reference evidence="5" key="1">
    <citation type="submission" date="2020-10" db="EMBL/GenBank/DDBJ databases">
        <authorList>
            <person name="Gilroy R."/>
        </authorList>
    </citation>
    <scope>NUCLEOTIDE SEQUENCE</scope>
    <source>
        <strain evidence="5">ChiHile30-977</strain>
    </source>
</reference>
<evidence type="ECO:0000313" key="6">
    <source>
        <dbReference type="Proteomes" id="UP000886819"/>
    </source>
</evidence>
<dbReference type="CDD" id="cd01392">
    <property type="entry name" value="HTH_LacI"/>
    <property type="match status" value="1"/>
</dbReference>
<dbReference type="Proteomes" id="UP000886819">
    <property type="component" value="Unassembled WGS sequence"/>
</dbReference>
<dbReference type="Pfam" id="PF00356">
    <property type="entry name" value="LacI"/>
    <property type="match status" value="1"/>
</dbReference>
<keyword evidence="2 5" id="KW-0238">DNA-binding</keyword>
<dbReference type="SMART" id="SM00354">
    <property type="entry name" value="HTH_LACI"/>
    <property type="match status" value="1"/>
</dbReference>
<dbReference type="InterPro" id="IPR010982">
    <property type="entry name" value="Lambda_DNA-bd_dom_sf"/>
</dbReference>
<dbReference type="SUPFAM" id="SSF53822">
    <property type="entry name" value="Periplasmic binding protein-like I"/>
    <property type="match status" value="1"/>
</dbReference>
<name>A0A9D1CJN3_9FIRM</name>
<feature type="domain" description="HTH lacI-type" evidence="4">
    <location>
        <begin position="3"/>
        <end position="56"/>
    </location>
</feature>
<dbReference type="Gene3D" id="3.40.50.2300">
    <property type="match status" value="2"/>
</dbReference>
<keyword evidence="1" id="KW-0805">Transcription regulation</keyword>
<dbReference type="SUPFAM" id="SSF47413">
    <property type="entry name" value="lambda repressor-like DNA-binding domains"/>
    <property type="match status" value="1"/>
</dbReference>
<evidence type="ECO:0000256" key="1">
    <source>
        <dbReference type="ARBA" id="ARBA00023015"/>
    </source>
</evidence>
<dbReference type="Gene3D" id="1.10.260.40">
    <property type="entry name" value="lambda repressor-like DNA-binding domains"/>
    <property type="match status" value="1"/>
</dbReference>
<dbReference type="CDD" id="cd06267">
    <property type="entry name" value="PBP1_LacI_sugar_binding-like"/>
    <property type="match status" value="1"/>
</dbReference>
<reference evidence="5" key="2">
    <citation type="journal article" date="2021" name="PeerJ">
        <title>Extensive microbial diversity within the chicken gut microbiome revealed by metagenomics and culture.</title>
        <authorList>
            <person name="Gilroy R."/>
            <person name="Ravi A."/>
            <person name="Getino M."/>
            <person name="Pursley I."/>
            <person name="Horton D.L."/>
            <person name="Alikhan N.F."/>
            <person name="Baker D."/>
            <person name="Gharbi K."/>
            <person name="Hall N."/>
            <person name="Watson M."/>
            <person name="Adriaenssens E.M."/>
            <person name="Foster-Nyarko E."/>
            <person name="Jarju S."/>
            <person name="Secka A."/>
            <person name="Antonio M."/>
            <person name="Oren A."/>
            <person name="Chaudhuri R.R."/>
            <person name="La Ragione R."/>
            <person name="Hildebrand F."/>
            <person name="Pallen M.J."/>
        </authorList>
    </citation>
    <scope>NUCLEOTIDE SEQUENCE</scope>
    <source>
        <strain evidence="5">ChiHile30-977</strain>
    </source>
</reference>
<dbReference type="EMBL" id="DVFI01000113">
    <property type="protein sequence ID" value="HIQ63573.1"/>
    <property type="molecule type" value="Genomic_DNA"/>
</dbReference>
<dbReference type="PROSITE" id="PS50932">
    <property type="entry name" value="HTH_LACI_2"/>
    <property type="match status" value="1"/>
</dbReference>
<evidence type="ECO:0000259" key="4">
    <source>
        <dbReference type="PROSITE" id="PS50932"/>
    </source>
</evidence>
<evidence type="ECO:0000256" key="2">
    <source>
        <dbReference type="ARBA" id="ARBA00023125"/>
    </source>
</evidence>
<gene>
    <name evidence="5" type="ORF">IAA66_08335</name>
</gene>
<dbReference type="InterPro" id="IPR000843">
    <property type="entry name" value="HTH_LacI"/>
</dbReference>
<evidence type="ECO:0000313" key="5">
    <source>
        <dbReference type="EMBL" id="HIQ63573.1"/>
    </source>
</evidence>
<dbReference type="PANTHER" id="PTHR30146:SF109">
    <property type="entry name" value="HTH-TYPE TRANSCRIPTIONAL REGULATOR GALS"/>
    <property type="match status" value="1"/>
</dbReference>
<evidence type="ECO:0000256" key="3">
    <source>
        <dbReference type="ARBA" id="ARBA00023163"/>
    </source>
</evidence>
<dbReference type="GO" id="GO:0003700">
    <property type="term" value="F:DNA-binding transcription factor activity"/>
    <property type="evidence" value="ECO:0007669"/>
    <property type="project" value="TreeGrafter"/>
</dbReference>
<protein>
    <submittedName>
        <fullName evidence="5">LacI family DNA-binding transcriptional regulator</fullName>
    </submittedName>
</protein>
<keyword evidence="3" id="KW-0804">Transcription</keyword>
<dbReference type="InterPro" id="IPR028082">
    <property type="entry name" value="Peripla_BP_I"/>
</dbReference>
<sequence length="338" mass="36872">MPATMKDIARRTGLGLATISKYLNGGHVLEKNRIAIEAAIEELDFTVNEFARNLKTSKSHTIGVVIPELGNLFTTTIVTALEDTLRRHGYGIIISDCRTNERLEKEAVRFLLGKMVDGIINMPVNQGGGHLLPALEKNIPVVLIDRMIPSLSGRVNAVLIDNAGAACQATSLLLAAGHRDIGILLGPEDVYTTRERLAGFVRAHKALGLSHRADRIYHTDYSTQGAYESMQRLLAGPLPTAIFVTNYEMTLGAMIALSERGLRVPDDVSFIGIDNVQFFQIVKPRLTVMTQPLEQIGQSAAGILLSHLQREDGRQVSCQVLSLSTGLLQGDSVRQVKN</sequence>
<dbReference type="Pfam" id="PF13377">
    <property type="entry name" value="Peripla_BP_3"/>
    <property type="match status" value="1"/>
</dbReference>